<keyword evidence="2" id="KW-1185">Reference proteome</keyword>
<proteinExistence type="predicted"/>
<dbReference type="Proteomes" id="UP000887013">
    <property type="component" value="Unassembled WGS sequence"/>
</dbReference>
<name>A0A8X6P169_NEPPI</name>
<evidence type="ECO:0000313" key="1">
    <source>
        <dbReference type="EMBL" id="GFT44260.1"/>
    </source>
</evidence>
<organism evidence="1 2">
    <name type="scientific">Nephila pilipes</name>
    <name type="common">Giant wood spider</name>
    <name type="synonym">Nephila maculata</name>
    <dbReference type="NCBI Taxonomy" id="299642"/>
    <lineage>
        <taxon>Eukaryota</taxon>
        <taxon>Metazoa</taxon>
        <taxon>Ecdysozoa</taxon>
        <taxon>Arthropoda</taxon>
        <taxon>Chelicerata</taxon>
        <taxon>Arachnida</taxon>
        <taxon>Araneae</taxon>
        <taxon>Araneomorphae</taxon>
        <taxon>Entelegynae</taxon>
        <taxon>Araneoidea</taxon>
        <taxon>Nephilidae</taxon>
        <taxon>Nephila</taxon>
    </lineage>
</organism>
<reference evidence="1" key="1">
    <citation type="submission" date="2020-08" db="EMBL/GenBank/DDBJ databases">
        <title>Multicomponent nature underlies the extraordinary mechanical properties of spider dragline silk.</title>
        <authorList>
            <person name="Kono N."/>
            <person name="Nakamura H."/>
            <person name="Mori M."/>
            <person name="Yoshida Y."/>
            <person name="Ohtoshi R."/>
            <person name="Malay A.D."/>
            <person name="Moran D.A.P."/>
            <person name="Tomita M."/>
            <person name="Numata K."/>
            <person name="Arakawa K."/>
        </authorList>
    </citation>
    <scope>NUCLEOTIDE SEQUENCE</scope>
</reference>
<dbReference type="AlphaFoldDB" id="A0A8X6P169"/>
<evidence type="ECO:0000313" key="2">
    <source>
        <dbReference type="Proteomes" id="UP000887013"/>
    </source>
</evidence>
<dbReference type="EMBL" id="BMAW01110668">
    <property type="protein sequence ID" value="GFT44260.1"/>
    <property type="molecule type" value="Genomic_DNA"/>
</dbReference>
<gene>
    <name evidence="1" type="ORF">NPIL_45291</name>
</gene>
<accession>A0A8X6P169</accession>
<comment type="caution">
    <text evidence="1">The sequence shown here is derived from an EMBL/GenBank/DDBJ whole genome shotgun (WGS) entry which is preliminary data.</text>
</comment>
<sequence>MILKTKAYNVPHHRATLKRSRKQFNVEWFLIRGKHFSTHSLSIKLGMRKVGGERSFRQRIRLHSKCCFQRLLHTSLITAQLRCSTTRSERKMLAFDYREAIAFDKHTVGWHPSHGEGKHRCVLQVRFPSQWRGGYERETSLPSTKRGVDPVVQSKVFCNKSSARNAFLMALTR</sequence>
<protein>
    <submittedName>
        <fullName evidence="1">Uncharacterized protein</fullName>
    </submittedName>
</protein>